<dbReference type="Proteomes" id="UP000192997">
    <property type="component" value="Unassembled WGS sequence"/>
</dbReference>
<comment type="caution">
    <text evidence="1">The sequence shown here is derived from an EMBL/GenBank/DDBJ whole genome shotgun (WGS) entry which is preliminary data.</text>
</comment>
<name>A0A1X4GIR8_9CYAN</name>
<proteinExistence type="predicted"/>
<accession>A0A1X4GIR8</accession>
<dbReference type="SUPFAM" id="SSF56784">
    <property type="entry name" value="HAD-like"/>
    <property type="match status" value="1"/>
</dbReference>
<organism evidence="1 2">
    <name type="scientific">Cylindrospermopsis raciborskii CENA303</name>
    <dbReference type="NCBI Taxonomy" id="1170769"/>
    <lineage>
        <taxon>Bacteria</taxon>
        <taxon>Bacillati</taxon>
        <taxon>Cyanobacteriota</taxon>
        <taxon>Cyanophyceae</taxon>
        <taxon>Nostocales</taxon>
        <taxon>Aphanizomenonaceae</taxon>
        <taxon>Cylindrospermopsis</taxon>
    </lineage>
</organism>
<evidence type="ECO:0008006" key="3">
    <source>
        <dbReference type="Google" id="ProtNLM"/>
    </source>
</evidence>
<sequence>MLLGLDFDNTLISYDTLFHLVAVERGLIPVDLPAQKNCVRNYLRQQNQEDEWTSMQGEVYGNRITEAVSFPGVLPTLQKLTELGVPMCLVSHKTRTPYQGPSYDLHQAARNWLTQQGFFSPVGLNWGTGQVFFELTKQEKVNRIVELGCSHYVDDLPEILEMLPKTVQPILFAPTGEVSTPTDWYQFQSWMDLPQLIA</sequence>
<dbReference type="InterPro" id="IPR036412">
    <property type="entry name" value="HAD-like_sf"/>
</dbReference>
<protein>
    <recommendedName>
        <fullName evidence="3">Haloacid dehalogenase-like hydrolase</fullName>
    </recommendedName>
</protein>
<dbReference type="EMBL" id="NBYN01000004">
    <property type="protein sequence ID" value="OSO97109.1"/>
    <property type="molecule type" value="Genomic_DNA"/>
</dbReference>
<dbReference type="RefSeq" id="WP_085726786.1">
    <property type="nucleotide sequence ID" value="NZ_NBYN01000004.1"/>
</dbReference>
<evidence type="ECO:0000313" key="1">
    <source>
        <dbReference type="EMBL" id="OSO97109.1"/>
    </source>
</evidence>
<dbReference type="AlphaFoldDB" id="A0A1X4GIR8"/>
<reference evidence="2" key="1">
    <citation type="submission" date="2017-04" db="EMBL/GenBank/DDBJ databases">
        <authorList>
            <person name="Abreu V.A."/>
            <person name="Popin R.V."/>
            <person name="Rigonato J."/>
            <person name="Andreote A.P."/>
            <person name="Schaker P.C."/>
            <person name="Hoff-Risseti C."/>
            <person name="Alvarenga D.O."/>
            <person name="Varani A.M."/>
            <person name="Fiore M.F."/>
        </authorList>
    </citation>
    <scope>NUCLEOTIDE SEQUENCE [LARGE SCALE GENOMIC DNA]</scope>
    <source>
        <strain evidence="2">CENA303</strain>
    </source>
</reference>
<gene>
    <name evidence="1" type="ORF">B7O87_01115</name>
</gene>
<evidence type="ECO:0000313" key="2">
    <source>
        <dbReference type="Proteomes" id="UP000192997"/>
    </source>
</evidence>